<keyword evidence="3" id="KW-1185">Reference proteome</keyword>
<organism evidence="2 3">
    <name type="scientific">Neobacillus novalis</name>
    <dbReference type="NCBI Taxonomy" id="220687"/>
    <lineage>
        <taxon>Bacteria</taxon>
        <taxon>Bacillati</taxon>
        <taxon>Bacillota</taxon>
        <taxon>Bacilli</taxon>
        <taxon>Bacillales</taxon>
        <taxon>Bacillaceae</taxon>
        <taxon>Neobacillus</taxon>
    </lineage>
</organism>
<evidence type="ECO:0000313" key="2">
    <source>
        <dbReference type="EMBL" id="WHY87490.1"/>
    </source>
</evidence>
<keyword evidence="1" id="KW-0812">Transmembrane</keyword>
<dbReference type="EMBL" id="CP126114">
    <property type="protein sequence ID" value="WHY87490.1"/>
    <property type="molecule type" value="Genomic_DNA"/>
</dbReference>
<feature type="transmembrane region" description="Helical" evidence="1">
    <location>
        <begin position="7"/>
        <end position="27"/>
    </location>
</feature>
<evidence type="ECO:0000256" key="1">
    <source>
        <dbReference type="SAM" id="Phobius"/>
    </source>
</evidence>
<keyword evidence="1" id="KW-1133">Transmembrane helix</keyword>
<proteinExistence type="predicted"/>
<reference evidence="2" key="1">
    <citation type="submission" date="2023-05" db="EMBL/GenBank/DDBJ databases">
        <title>Comparative genomics of Bacillaceae isolates and their secondary metabolite potential.</title>
        <authorList>
            <person name="Song L."/>
            <person name="Nielsen L.J."/>
            <person name="Mohite O."/>
            <person name="Xu X."/>
            <person name="Weber T."/>
            <person name="Kovacs A.T."/>
        </authorList>
    </citation>
    <scope>NUCLEOTIDE SEQUENCE</scope>
    <source>
        <strain evidence="2">XLM17</strain>
    </source>
</reference>
<protein>
    <submittedName>
        <fullName evidence="2">Uncharacterized protein</fullName>
    </submittedName>
</protein>
<name>A0AA95MT30_9BACI</name>
<gene>
    <name evidence="2" type="ORF">QNH39_06450</name>
</gene>
<evidence type="ECO:0000313" key="3">
    <source>
        <dbReference type="Proteomes" id="UP001178288"/>
    </source>
</evidence>
<keyword evidence="1" id="KW-0472">Membrane</keyword>
<sequence>MGTKKNFLQAATAITVLLFLYTALIYFDQTFQALVITNPERLESSQSVHSEKNEADVQHLKKLGFSDIVISQMTQPEIDQYQGINGSVVDEQYIYRKVTGENEKRLSKKEYNKLLQSYSESKWAHKAGLERVQLKLVNEGNYKFLIISEHHYDYGPNRLKPLGIEVQLRSEYSLLNQTSKQIWWTTSSFKPEKIISGVEYITPSNQIQENKELGLINIVSGDSLLYSVPWKKPGLFEDVVGLHFYTATEFEVPKEYTIIDAFIQGQNPYLSAHLQHQMY</sequence>
<dbReference type="RefSeq" id="WP_066083701.1">
    <property type="nucleotide sequence ID" value="NZ_CP126114.1"/>
</dbReference>
<dbReference type="AlphaFoldDB" id="A0AA95MT30"/>
<accession>A0AA95MT30</accession>
<dbReference type="KEGG" id="nnv:QNH39_06450"/>
<dbReference type="Proteomes" id="UP001178288">
    <property type="component" value="Chromosome"/>
</dbReference>